<dbReference type="InterPro" id="IPR013083">
    <property type="entry name" value="Znf_RING/FYVE/PHD"/>
</dbReference>
<dbReference type="SUPFAM" id="SSF57850">
    <property type="entry name" value="RING/U-box"/>
    <property type="match status" value="1"/>
</dbReference>
<keyword evidence="8" id="KW-1185">Reference proteome</keyword>
<evidence type="ECO:0000256" key="2">
    <source>
        <dbReference type="ARBA" id="ARBA00022771"/>
    </source>
</evidence>
<dbReference type="EMBL" id="JAULSR010000001">
    <property type="protein sequence ID" value="KAK0635012.1"/>
    <property type="molecule type" value="Genomic_DNA"/>
</dbReference>
<evidence type="ECO:0000313" key="7">
    <source>
        <dbReference type="EMBL" id="KAK0635012.1"/>
    </source>
</evidence>
<organism evidence="7 8">
    <name type="scientific">Bombardia bombarda</name>
    <dbReference type="NCBI Taxonomy" id="252184"/>
    <lineage>
        <taxon>Eukaryota</taxon>
        <taxon>Fungi</taxon>
        <taxon>Dikarya</taxon>
        <taxon>Ascomycota</taxon>
        <taxon>Pezizomycotina</taxon>
        <taxon>Sordariomycetes</taxon>
        <taxon>Sordariomycetidae</taxon>
        <taxon>Sordariales</taxon>
        <taxon>Lasiosphaeriaceae</taxon>
        <taxon>Bombardia</taxon>
    </lineage>
</organism>
<dbReference type="GO" id="GO:0008270">
    <property type="term" value="F:zinc ion binding"/>
    <property type="evidence" value="ECO:0007669"/>
    <property type="project" value="UniProtKB-KW"/>
</dbReference>
<feature type="transmembrane region" description="Helical" evidence="5">
    <location>
        <begin position="236"/>
        <end position="259"/>
    </location>
</feature>
<sequence length="343" mass="38505">AQWSWPADMDPQVPNQRQPRATSSSSSTAEEPQQPANNHNHNTEQTPSPEQPRPASASPKRRIYKPRTCRICLEVVNPTTDIDDSIAAGLFTSRSRVRYVSEDPELGRLLCPCNCKGSQKYVHEGCLQAWRQSAPFSDRHYYQCPTCGFQYRMARLKWSSWLSSTLIRVAMTVLILLATVFVLGFIADPIINLWLDPMGGIIDTIADVVEDVEALQPPVALHEDPSSWSFHFLKGFFSLGLLGFFKSFLAVSPWQWFSIRGGTFGGRRRRAATGRARLENINLFIVVVGVLTFLGAAWKLVNHLSARALEKVSDRIIDVQGDDPDEYEEVDDEGPAPESRKDQ</sequence>
<keyword evidence="5" id="KW-0812">Transmembrane</keyword>
<keyword evidence="1" id="KW-0479">Metal-binding</keyword>
<feature type="transmembrane region" description="Helical" evidence="5">
    <location>
        <begin position="165"/>
        <end position="187"/>
    </location>
</feature>
<accession>A0AA39XJ70</accession>
<dbReference type="AlphaFoldDB" id="A0AA39XJ70"/>
<protein>
    <recommendedName>
        <fullName evidence="6">RING-CH-type domain-containing protein</fullName>
    </recommendedName>
</protein>
<evidence type="ECO:0000256" key="3">
    <source>
        <dbReference type="ARBA" id="ARBA00022833"/>
    </source>
</evidence>
<gene>
    <name evidence="7" type="ORF">B0T17DRAFT_484614</name>
</gene>
<dbReference type="SMART" id="SM00744">
    <property type="entry name" value="RINGv"/>
    <property type="match status" value="1"/>
</dbReference>
<dbReference type="PANTHER" id="PTHR46347:SF1">
    <property type="entry name" value="RING_FYVE_PHD ZINC FINGER SUPERFAMILY PROTEIN"/>
    <property type="match status" value="1"/>
</dbReference>
<evidence type="ECO:0000256" key="4">
    <source>
        <dbReference type="SAM" id="MobiDB-lite"/>
    </source>
</evidence>
<feature type="compositionally biased region" description="Polar residues" evidence="4">
    <location>
        <begin position="35"/>
        <end position="48"/>
    </location>
</feature>
<reference evidence="7" key="1">
    <citation type="submission" date="2023-06" db="EMBL/GenBank/DDBJ databases">
        <title>Genome-scale phylogeny and comparative genomics of the fungal order Sordariales.</title>
        <authorList>
            <consortium name="Lawrence Berkeley National Laboratory"/>
            <person name="Hensen N."/>
            <person name="Bonometti L."/>
            <person name="Westerberg I."/>
            <person name="Brannstrom I.O."/>
            <person name="Guillou S."/>
            <person name="Cros-Aarteil S."/>
            <person name="Calhoun S."/>
            <person name="Haridas S."/>
            <person name="Kuo A."/>
            <person name="Mondo S."/>
            <person name="Pangilinan J."/>
            <person name="Riley R."/>
            <person name="LaButti K."/>
            <person name="Andreopoulos B."/>
            <person name="Lipzen A."/>
            <person name="Chen C."/>
            <person name="Yanf M."/>
            <person name="Daum C."/>
            <person name="Ng V."/>
            <person name="Clum A."/>
            <person name="Steindorff A."/>
            <person name="Ohm R."/>
            <person name="Martin F."/>
            <person name="Silar P."/>
            <person name="Natvig D."/>
            <person name="Lalanne C."/>
            <person name="Gautier V."/>
            <person name="Ament-velasquez S.L."/>
            <person name="Kruys A."/>
            <person name="Hutchinson M.I."/>
            <person name="Powell A.J."/>
            <person name="Barry K."/>
            <person name="Miller A.N."/>
            <person name="Grigoriev I.V."/>
            <person name="Debuchy R."/>
            <person name="Gladieux P."/>
            <person name="Thoren M.H."/>
            <person name="Johannesson H."/>
        </authorList>
    </citation>
    <scope>NUCLEOTIDE SEQUENCE</scope>
    <source>
        <strain evidence="7">SMH3391-2</strain>
    </source>
</reference>
<keyword evidence="3" id="KW-0862">Zinc</keyword>
<dbReference type="PROSITE" id="PS51292">
    <property type="entry name" value="ZF_RING_CH"/>
    <property type="match status" value="1"/>
</dbReference>
<evidence type="ECO:0000256" key="1">
    <source>
        <dbReference type="ARBA" id="ARBA00022723"/>
    </source>
</evidence>
<keyword evidence="5" id="KW-0472">Membrane</keyword>
<evidence type="ECO:0000313" key="8">
    <source>
        <dbReference type="Proteomes" id="UP001174934"/>
    </source>
</evidence>
<name>A0AA39XJ70_9PEZI</name>
<evidence type="ECO:0000256" key="5">
    <source>
        <dbReference type="SAM" id="Phobius"/>
    </source>
</evidence>
<keyword evidence="5" id="KW-1133">Transmembrane helix</keyword>
<feature type="transmembrane region" description="Helical" evidence="5">
    <location>
        <begin position="280"/>
        <end position="301"/>
    </location>
</feature>
<feature type="non-terminal residue" evidence="7">
    <location>
        <position position="343"/>
    </location>
</feature>
<dbReference type="CDD" id="cd16495">
    <property type="entry name" value="RING_CH-C4HC3_MARCH"/>
    <property type="match status" value="1"/>
</dbReference>
<dbReference type="Pfam" id="PF12906">
    <property type="entry name" value="RINGv"/>
    <property type="match status" value="1"/>
</dbReference>
<dbReference type="Gene3D" id="3.30.40.10">
    <property type="entry name" value="Zinc/RING finger domain, C3HC4 (zinc finger)"/>
    <property type="match status" value="1"/>
</dbReference>
<comment type="caution">
    <text evidence="7">The sequence shown here is derived from an EMBL/GenBank/DDBJ whole genome shotgun (WGS) entry which is preliminary data.</text>
</comment>
<dbReference type="Proteomes" id="UP001174934">
    <property type="component" value="Unassembled WGS sequence"/>
</dbReference>
<feature type="compositionally biased region" description="Acidic residues" evidence="4">
    <location>
        <begin position="320"/>
        <end position="335"/>
    </location>
</feature>
<feature type="domain" description="RING-CH-type" evidence="6">
    <location>
        <begin position="61"/>
        <end position="154"/>
    </location>
</feature>
<feature type="compositionally biased region" description="Low complexity" evidence="4">
    <location>
        <begin position="16"/>
        <end position="34"/>
    </location>
</feature>
<feature type="region of interest" description="Disordered" evidence="4">
    <location>
        <begin position="319"/>
        <end position="343"/>
    </location>
</feature>
<feature type="region of interest" description="Disordered" evidence="4">
    <location>
        <begin position="1"/>
        <end position="61"/>
    </location>
</feature>
<dbReference type="PANTHER" id="PTHR46347">
    <property type="entry name" value="RING/FYVE/PHD ZINC FINGER SUPERFAMILY PROTEIN"/>
    <property type="match status" value="1"/>
</dbReference>
<dbReference type="InterPro" id="IPR011016">
    <property type="entry name" value="Znf_RING-CH"/>
</dbReference>
<keyword evidence="2" id="KW-0863">Zinc-finger</keyword>
<evidence type="ECO:0000259" key="6">
    <source>
        <dbReference type="PROSITE" id="PS51292"/>
    </source>
</evidence>
<proteinExistence type="predicted"/>